<evidence type="ECO:0000313" key="1">
    <source>
        <dbReference type="EMBL" id="GLA45498.1"/>
    </source>
</evidence>
<comment type="caution">
    <text evidence="1">The sequence shown here is derived from an EMBL/GenBank/DDBJ whole genome shotgun (WGS) entry which is preliminary data.</text>
</comment>
<dbReference type="PROSITE" id="PS51257">
    <property type="entry name" value="PROKAR_LIPOPROTEIN"/>
    <property type="match status" value="1"/>
</dbReference>
<protein>
    <submittedName>
        <fullName evidence="1">RNA-binding protein 5</fullName>
    </submittedName>
</protein>
<name>A0A9W5ZSI1_ASPNG</name>
<sequence length="169" mass="17517">MRPGIRLVHHTDLCPAVTTGTAACTTIVRHPDRARLAVYALLPATSSTERMLSLDKRPLASSDLAVTNSIHEKISHARLPVGLRRTEDPNIPETESTLDPVTAVAIAMTFDGAHHAPLLPGGGDQPTGIATVRAIAPQDTTAEAGATVAAAAAVLAVADNPITGTKAER</sequence>
<dbReference type="EMBL" id="BRPB01000003">
    <property type="protein sequence ID" value="GLA45498.1"/>
    <property type="molecule type" value="Genomic_DNA"/>
</dbReference>
<proteinExistence type="predicted"/>
<evidence type="ECO:0000313" key="2">
    <source>
        <dbReference type="Proteomes" id="UP001144191"/>
    </source>
</evidence>
<reference evidence="1" key="1">
    <citation type="submission" date="2022-07" db="EMBL/GenBank/DDBJ databases">
        <title>Taxonomy of Aspergillus series Nigri: significant species reduction supported by multi-species coalescent approaches.</title>
        <authorList>
            <person name="Bian C."/>
            <person name="Kusuya Y."/>
            <person name="Sklenar F."/>
            <person name="D'hooge E."/>
            <person name="Yaguchi T."/>
            <person name="Takahashi H."/>
            <person name="Hubka V."/>
        </authorList>
    </citation>
    <scope>NUCLEOTIDE SEQUENCE</scope>
    <source>
        <strain evidence="1">IFM 63604</strain>
    </source>
</reference>
<accession>A0A9W5ZSI1</accession>
<organism evidence="1 2">
    <name type="scientific">Aspergillus niger</name>
    <dbReference type="NCBI Taxonomy" id="5061"/>
    <lineage>
        <taxon>Eukaryota</taxon>
        <taxon>Fungi</taxon>
        <taxon>Dikarya</taxon>
        <taxon>Ascomycota</taxon>
        <taxon>Pezizomycotina</taxon>
        <taxon>Eurotiomycetes</taxon>
        <taxon>Eurotiomycetidae</taxon>
        <taxon>Eurotiales</taxon>
        <taxon>Aspergillaceae</taxon>
        <taxon>Aspergillus</taxon>
        <taxon>Aspergillus subgen. Circumdati</taxon>
    </lineage>
</organism>
<gene>
    <name evidence="1" type="ORF">AnigIFM63604_005310</name>
</gene>
<dbReference type="Proteomes" id="UP001144191">
    <property type="component" value="Unassembled WGS sequence"/>
</dbReference>
<dbReference type="AlphaFoldDB" id="A0A9W5ZSI1"/>